<evidence type="ECO:0000256" key="1">
    <source>
        <dbReference type="SAM" id="MobiDB-lite"/>
    </source>
</evidence>
<dbReference type="GeneID" id="85445488"/>
<organism evidence="2 3">
    <name type="scientific">Colletotrichum navitas</name>
    <dbReference type="NCBI Taxonomy" id="681940"/>
    <lineage>
        <taxon>Eukaryota</taxon>
        <taxon>Fungi</taxon>
        <taxon>Dikarya</taxon>
        <taxon>Ascomycota</taxon>
        <taxon>Pezizomycotina</taxon>
        <taxon>Sordariomycetes</taxon>
        <taxon>Hypocreomycetidae</taxon>
        <taxon>Glomerellales</taxon>
        <taxon>Glomerellaceae</taxon>
        <taxon>Colletotrichum</taxon>
        <taxon>Colletotrichum graminicola species complex</taxon>
    </lineage>
</organism>
<reference evidence="2" key="1">
    <citation type="submission" date="2021-06" db="EMBL/GenBank/DDBJ databases">
        <title>Comparative genomics, transcriptomics and evolutionary studies reveal genomic signatures of adaptation to plant cell wall in hemibiotrophic fungi.</title>
        <authorList>
            <consortium name="DOE Joint Genome Institute"/>
            <person name="Baroncelli R."/>
            <person name="Diaz J.F."/>
            <person name="Benocci T."/>
            <person name="Peng M."/>
            <person name="Battaglia E."/>
            <person name="Haridas S."/>
            <person name="Andreopoulos W."/>
            <person name="Labutti K."/>
            <person name="Pangilinan J."/>
            <person name="Floch G.L."/>
            <person name="Makela M.R."/>
            <person name="Henrissat B."/>
            <person name="Grigoriev I.V."/>
            <person name="Crouch J.A."/>
            <person name="De Vries R.P."/>
            <person name="Sukno S.A."/>
            <person name="Thon M.R."/>
        </authorList>
    </citation>
    <scope>NUCLEOTIDE SEQUENCE</scope>
    <source>
        <strain evidence="2">CBS 125086</strain>
    </source>
</reference>
<evidence type="ECO:0000313" key="2">
    <source>
        <dbReference type="EMBL" id="KAK1585943.1"/>
    </source>
</evidence>
<keyword evidence="3" id="KW-1185">Reference proteome</keyword>
<dbReference type="RefSeq" id="XP_060412926.1">
    <property type="nucleotide sequence ID" value="XM_060561248.1"/>
</dbReference>
<sequence>MEIHPVSTAITKSPTATGAEEVSHDQAPTSDGLAPTLYAPSTSVPQLPPIVHLVHGRLGREKVYTVMSPDYDTPCIILVDMHWYSSSFTMKMLNGESLTTGVFPTARGKVGTYFGHNFLEVKLPSPLPTQTSGTKITMKCHMSPFQPYFINLVLIVKALRKAFHRKLVRRSGPKSGTGNSSMLPQEGFKSDGEDIVAFMADNSRWKPGHSFTLHFKASGLEGTLGEN</sequence>
<dbReference type="Proteomes" id="UP001230504">
    <property type="component" value="Unassembled WGS sequence"/>
</dbReference>
<feature type="region of interest" description="Disordered" evidence="1">
    <location>
        <begin position="1"/>
        <end position="34"/>
    </location>
</feature>
<dbReference type="EMBL" id="JAHLJV010000040">
    <property type="protein sequence ID" value="KAK1585943.1"/>
    <property type="molecule type" value="Genomic_DNA"/>
</dbReference>
<proteinExistence type="predicted"/>
<dbReference type="AlphaFoldDB" id="A0AAD8PXF4"/>
<protein>
    <submittedName>
        <fullName evidence="2">Uncharacterized protein</fullName>
    </submittedName>
</protein>
<comment type="caution">
    <text evidence="2">The sequence shown here is derived from an EMBL/GenBank/DDBJ whole genome shotgun (WGS) entry which is preliminary data.</text>
</comment>
<name>A0AAD8PXF4_9PEZI</name>
<evidence type="ECO:0000313" key="3">
    <source>
        <dbReference type="Proteomes" id="UP001230504"/>
    </source>
</evidence>
<accession>A0AAD8PXF4</accession>
<gene>
    <name evidence="2" type="ORF">LY79DRAFT_591217</name>
</gene>